<dbReference type="GO" id="GO:0009249">
    <property type="term" value="P:protein lipoylation"/>
    <property type="evidence" value="ECO:0007669"/>
    <property type="project" value="UniProtKB-UniRule"/>
</dbReference>
<dbReference type="SUPFAM" id="SSF55681">
    <property type="entry name" value="Class II aaRS and biotin synthetases"/>
    <property type="match status" value="1"/>
</dbReference>
<protein>
    <recommendedName>
        <fullName evidence="3">Octanoyl-[GcvH]:protein N-octanoyltransferase</fullName>
        <ecNumber evidence="3">2.3.1.204</ecNumber>
    </recommendedName>
    <alternativeName>
        <fullName evidence="3">Octanoyl-[GcvH]:E2 amidotransferase</fullName>
    </alternativeName>
</protein>
<accession>A0A3N5CGD8</accession>
<evidence type="ECO:0000259" key="4">
    <source>
        <dbReference type="PROSITE" id="PS51733"/>
    </source>
</evidence>
<dbReference type="Pfam" id="PF21948">
    <property type="entry name" value="LplA-B_cat"/>
    <property type="match status" value="1"/>
</dbReference>
<name>A0A3N5CGD8_9BACL</name>
<dbReference type="Gene3D" id="3.30.930.10">
    <property type="entry name" value="Bira Bifunctional Protein, Domain 2"/>
    <property type="match status" value="1"/>
</dbReference>
<dbReference type="InterPro" id="IPR050664">
    <property type="entry name" value="Octanoyltrans_LipM/LipL"/>
</dbReference>
<dbReference type="Proteomes" id="UP000277108">
    <property type="component" value="Unassembled WGS sequence"/>
</dbReference>
<comment type="miscellaneous">
    <text evidence="3">The reaction proceeds via a thioester-linked acyl-enzyme intermediate.</text>
</comment>
<dbReference type="EMBL" id="RKRK01000003">
    <property type="protein sequence ID" value="RPF56501.1"/>
    <property type="molecule type" value="Genomic_DNA"/>
</dbReference>
<evidence type="ECO:0000256" key="3">
    <source>
        <dbReference type="HAMAP-Rule" id="MF_02119"/>
    </source>
</evidence>
<comment type="similarity">
    <text evidence="3">Belongs to the octanoyltransferase LipL family.</text>
</comment>
<feature type="domain" description="BPL/LPL catalytic" evidence="4">
    <location>
        <begin position="36"/>
        <end position="219"/>
    </location>
</feature>
<evidence type="ECO:0000256" key="1">
    <source>
        <dbReference type="ARBA" id="ARBA00022679"/>
    </source>
</evidence>
<dbReference type="PANTHER" id="PTHR43679:SF2">
    <property type="entry name" value="OCTANOYL-[GCVH]:PROTEIN N-OCTANOYLTRANSFERASE"/>
    <property type="match status" value="1"/>
</dbReference>
<dbReference type="AlphaFoldDB" id="A0A3N5CGD8"/>
<feature type="site" description="Lowers pKa of active site Cys" evidence="3">
    <location>
        <position position="152"/>
    </location>
</feature>
<comment type="catalytic activity">
    <reaction evidence="3">
        <text>N(6)-octanoyl-L-lysyl-[glycine-cleavage complex H protein] + L-lysyl-[lipoyl-carrier protein] = N(6)-octanoyl-L-lysyl-[lipoyl-carrier protein] + L-lysyl-[glycine-cleavage complex H protein]</text>
        <dbReference type="Rhea" id="RHEA:20213"/>
        <dbReference type="Rhea" id="RHEA-COMP:10500"/>
        <dbReference type="Rhea" id="RHEA-COMP:10501"/>
        <dbReference type="Rhea" id="RHEA-COMP:10503"/>
        <dbReference type="Rhea" id="RHEA-COMP:10504"/>
        <dbReference type="ChEBI" id="CHEBI:29969"/>
        <dbReference type="ChEBI" id="CHEBI:78809"/>
        <dbReference type="EC" id="2.3.1.204"/>
    </reaction>
</comment>
<comment type="pathway">
    <text evidence="3">Protein modification; protein lipoylation via endogenous pathway; protein N(6)-(lipoyl)lysine from octanoyl-[acyl-carrier-protein].</text>
</comment>
<comment type="caution">
    <text evidence="5">The sequence shown here is derived from an EMBL/GenBank/DDBJ whole genome shotgun (WGS) entry which is preliminary data.</text>
</comment>
<organism evidence="5 6">
    <name type="scientific">Abyssicoccus albus</name>
    <dbReference type="NCBI Taxonomy" id="1817405"/>
    <lineage>
        <taxon>Bacteria</taxon>
        <taxon>Bacillati</taxon>
        <taxon>Bacillota</taxon>
        <taxon>Bacilli</taxon>
        <taxon>Bacillales</taxon>
        <taxon>Abyssicoccaceae</taxon>
    </lineage>
</organism>
<evidence type="ECO:0000256" key="2">
    <source>
        <dbReference type="ARBA" id="ARBA00023315"/>
    </source>
</evidence>
<evidence type="ECO:0000313" key="5">
    <source>
        <dbReference type="EMBL" id="RPF56501.1"/>
    </source>
</evidence>
<feature type="active site" description="Acyl-thioester intermediate" evidence="3">
    <location>
        <position position="140"/>
    </location>
</feature>
<dbReference type="HAMAP" id="MF_02119">
    <property type="entry name" value="LipL"/>
    <property type="match status" value="1"/>
</dbReference>
<dbReference type="CDD" id="cd16443">
    <property type="entry name" value="LplA"/>
    <property type="match status" value="1"/>
</dbReference>
<evidence type="ECO:0000313" key="6">
    <source>
        <dbReference type="Proteomes" id="UP000277108"/>
    </source>
</evidence>
<gene>
    <name evidence="3" type="primary">lipL</name>
    <name evidence="5" type="ORF">EDD62_1137</name>
</gene>
<dbReference type="PROSITE" id="PS51733">
    <property type="entry name" value="BPL_LPL_CATALYTIC"/>
    <property type="match status" value="1"/>
</dbReference>
<dbReference type="PANTHER" id="PTHR43679">
    <property type="entry name" value="OCTANOYLTRANSFERASE LIPM-RELATED"/>
    <property type="match status" value="1"/>
</dbReference>
<dbReference type="EC" id="2.3.1.204" evidence="3"/>
<keyword evidence="1 3" id="KW-0808">Transferase</keyword>
<dbReference type="InterPro" id="IPR045864">
    <property type="entry name" value="aa-tRNA-synth_II/BPL/LPL"/>
</dbReference>
<keyword evidence="2 3" id="KW-0012">Acyltransferase</keyword>
<reference evidence="5 6" key="1">
    <citation type="submission" date="2018-11" db="EMBL/GenBank/DDBJ databases">
        <title>Genomic Encyclopedia of Type Strains, Phase IV (KMG-IV): sequencing the most valuable type-strain genomes for metagenomic binning, comparative biology and taxonomic classification.</title>
        <authorList>
            <person name="Goeker M."/>
        </authorList>
    </citation>
    <scope>NUCLEOTIDE SEQUENCE [LARGE SCALE GENOMIC DNA]</scope>
    <source>
        <strain evidence="5 6">DSM 29158</strain>
    </source>
</reference>
<dbReference type="InterPro" id="IPR024897">
    <property type="entry name" value="LipL"/>
</dbReference>
<keyword evidence="6" id="KW-1185">Reference proteome</keyword>
<comment type="function">
    <text evidence="3">Catalyzes the amidotransfer (transamidation) of the octanoyl moiety from octanoyl-GcvH to the lipoyl domain of the E2 subunit of lipoate-dependent enzymes.</text>
</comment>
<sequence>MDSLNYPYRYIDHAYGHYPLESFGYDDMLCEMVGSNESERVIRSWVHQNTIVLGIKDARLPHLKDGLEYLESLGYHYIVRNSGGLGVVLDDGVLNVSLIIPGGFEVSIDDGYEMMYDLIQSTLSKYKLPIDAKIIEQSYCPGDYDLSIHGKKFAGISQRRIKNAIAVQIYLCVSGSGSDRARLMREFYRRATDKSSQENYPNIDPTQMASLNELLGTELTAMDMMMELLITMKSNGSKLLNQPLSSHEIDRFEYYYDRVLKRNEKMIKKGVGE</sequence>
<dbReference type="GO" id="GO:0009107">
    <property type="term" value="P:lipoate biosynthetic process"/>
    <property type="evidence" value="ECO:0007669"/>
    <property type="project" value="UniProtKB-UniRule"/>
</dbReference>
<dbReference type="GO" id="GO:0033819">
    <property type="term" value="F:lipoyl(octanoyl) transferase activity"/>
    <property type="evidence" value="ECO:0007669"/>
    <property type="project" value="InterPro"/>
</dbReference>
<proteinExistence type="inferred from homology"/>
<dbReference type="InterPro" id="IPR004143">
    <property type="entry name" value="BPL_LPL_catalytic"/>
</dbReference>